<accession>A0ABW4H3L9</accession>
<name>A0ABW4H3L9_9LACO</name>
<sequence length="164" mass="18677">MKNTTITPVTPADLEQLRNVSIETFTATFGAVNTPENLNAYLEHDLSREQLSQELVDPTAAFYFLQVDGELAGYGKLLHHATDIEIQRVYVREGFQHHGLGRQFLEFTEQVARDAGLPKVILGVWEHNDNALAFYKFMGYHRYGAHTFKLGDDPQTDYLMEKSL</sequence>
<feature type="domain" description="N-acetyltransferase" evidence="3">
    <location>
        <begin position="4"/>
        <end position="164"/>
    </location>
</feature>
<protein>
    <submittedName>
        <fullName evidence="4">GNAT family N-acetyltransferase</fullName>
        <ecNumber evidence="4">2.3.-.-</ecNumber>
    </submittedName>
</protein>
<dbReference type="Proteomes" id="UP001597195">
    <property type="component" value="Unassembled WGS sequence"/>
</dbReference>
<reference evidence="5" key="1">
    <citation type="journal article" date="2019" name="Int. J. Syst. Evol. Microbiol.">
        <title>The Global Catalogue of Microorganisms (GCM) 10K type strain sequencing project: providing services to taxonomists for standard genome sequencing and annotation.</title>
        <authorList>
            <consortium name="The Broad Institute Genomics Platform"/>
            <consortium name="The Broad Institute Genome Sequencing Center for Infectious Disease"/>
            <person name="Wu L."/>
            <person name="Ma J."/>
        </authorList>
    </citation>
    <scope>NUCLEOTIDE SEQUENCE [LARGE SCALE GENOMIC DNA]</scope>
    <source>
        <strain evidence="5">CCM 8906</strain>
    </source>
</reference>
<dbReference type="EMBL" id="JBHTOM010000007">
    <property type="protein sequence ID" value="MFD1549246.1"/>
    <property type="molecule type" value="Genomic_DNA"/>
</dbReference>
<dbReference type="InterPro" id="IPR050832">
    <property type="entry name" value="Bact_Acetyltransf"/>
</dbReference>
<evidence type="ECO:0000259" key="3">
    <source>
        <dbReference type="PROSITE" id="PS51186"/>
    </source>
</evidence>
<dbReference type="InterPro" id="IPR000182">
    <property type="entry name" value="GNAT_dom"/>
</dbReference>
<evidence type="ECO:0000256" key="2">
    <source>
        <dbReference type="ARBA" id="ARBA00023315"/>
    </source>
</evidence>
<keyword evidence="2 4" id="KW-0012">Acyltransferase</keyword>
<dbReference type="PANTHER" id="PTHR43877">
    <property type="entry name" value="AMINOALKYLPHOSPHONATE N-ACETYLTRANSFERASE-RELATED-RELATED"/>
    <property type="match status" value="1"/>
</dbReference>
<organism evidence="4 5">
    <name type="scientific">Levilactobacillus fuyuanensis</name>
    <dbReference type="NCBI Taxonomy" id="2486022"/>
    <lineage>
        <taxon>Bacteria</taxon>
        <taxon>Bacillati</taxon>
        <taxon>Bacillota</taxon>
        <taxon>Bacilli</taxon>
        <taxon>Lactobacillales</taxon>
        <taxon>Lactobacillaceae</taxon>
        <taxon>Levilactobacillus</taxon>
    </lineage>
</organism>
<dbReference type="CDD" id="cd04301">
    <property type="entry name" value="NAT_SF"/>
    <property type="match status" value="1"/>
</dbReference>
<keyword evidence="5" id="KW-1185">Reference proteome</keyword>
<gene>
    <name evidence="4" type="ORF">ACFQ5T_06020</name>
</gene>
<dbReference type="SUPFAM" id="SSF55729">
    <property type="entry name" value="Acyl-CoA N-acyltransferases (Nat)"/>
    <property type="match status" value="1"/>
</dbReference>
<dbReference type="EC" id="2.3.-.-" evidence="4"/>
<comment type="caution">
    <text evidence="4">The sequence shown here is derived from an EMBL/GenBank/DDBJ whole genome shotgun (WGS) entry which is preliminary data.</text>
</comment>
<evidence type="ECO:0000313" key="5">
    <source>
        <dbReference type="Proteomes" id="UP001597195"/>
    </source>
</evidence>
<proteinExistence type="predicted"/>
<dbReference type="PROSITE" id="PS51186">
    <property type="entry name" value="GNAT"/>
    <property type="match status" value="1"/>
</dbReference>
<dbReference type="InterPro" id="IPR016181">
    <property type="entry name" value="Acyl_CoA_acyltransferase"/>
</dbReference>
<dbReference type="Pfam" id="PF00583">
    <property type="entry name" value="Acetyltransf_1"/>
    <property type="match status" value="1"/>
</dbReference>
<dbReference type="Gene3D" id="3.40.630.30">
    <property type="match status" value="1"/>
</dbReference>
<evidence type="ECO:0000256" key="1">
    <source>
        <dbReference type="ARBA" id="ARBA00022679"/>
    </source>
</evidence>
<dbReference type="RefSeq" id="WP_125700944.1">
    <property type="nucleotide sequence ID" value="NZ_JBHTOM010000007.1"/>
</dbReference>
<dbReference type="GO" id="GO:0016746">
    <property type="term" value="F:acyltransferase activity"/>
    <property type="evidence" value="ECO:0007669"/>
    <property type="project" value="UniProtKB-KW"/>
</dbReference>
<evidence type="ECO:0000313" key="4">
    <source>
        <dbReference type="EMBL" id="MFD1549246.1"/>
    </source>
</evidence>
<keyword evidence="1 4" id="KW-0808">Transferase</keyword>